<dbReference type="InterPro" id="IPR052728">
    <property type="entry name" value="O2_lipid_transport_reg"/>
</dbReference>
<dbReference type="GeneID" id="103310643"/>
<dbReference type="Proteomes" id="UP000007819">
    <property type="component" value="Chromosome A2"/>
</dbReference>
<dbReference type="InterPro" id="IPR006621">
    <property type="entry name" value="Nose-resist-to-fluoxetine_N"/>
</dbReference>
<dbReference type="EnsemblMetazoa" id="XM_016808393.2">
    <property type="protein sequence ID" value="XP_016663882.1"/>
    <property type="gene ID" value="LOC103310643"/>
</dbReference>
<feature type="transmembrane region" description="Helical" evidence="1">
    <location>
        <begin position="253"/>
        <end position="274"/>
    </location>
</feature>
<accession>A0A8R2B9T9</accession>
<dbReference type="RefSeq" id="XP_016663882.1">
    <property type="nucleotide sequence ID" value="XM_016808393.2"/>
</dbReference>
<keyword evidence="1" id="KW-0812">Transmembrane</keyword>
<feature type="signal peptide" evidence="2">
    <location>
        <begin position="1"/>
        <end position="24"/>
    </location>
</feature>
<dbReference type="EnsemblMetazoa" id="XM_008189601.3">
    <property type="protein sequence ID" value="XP_008187823.1"/>
    <property type="gene ID" value="LOC103310643"/>
</dbReference>
<name>A0A8R2B9T9_ACYPI</name>
<dbReference type="KEGG" id="api:103310643"/>
<dbReference type="RefSeq" id="XP_008187823.1">
    <property type="nucleotide sequence ID" value="XM_008189601.3"/>
</dbReference>
<dbReference type="SMART" id="SM00703">
    <property type="entry name" value="NRF"/>
    <property type="match status" value="1"/>
</dbReference>
<evidence type="ECO:0000259" key="3">
    <source>
        <dbReference type="SMART" id="SM00703"/>
    </source>
</evidence>
<feature type="domain" description="Nose resistant-to-fluoxetine protein N-terminal" evidence="3">
    <location>
        <begin position="88"/>
        <end position="231"/>
    </location>
</feature>
<reference evidence="4" key="2">
    <citation type="submission" date="2022-06" db="UniProtKB">
        <authorList>
            <consortium name="EnsemblMetazoa"/>
        </authorList>
    </citation>
    <scope>IDENTIFICATION</scope>
</reference>
<evidence type="ECO:0000256" key="1">
    <source>
        <dbReference type="SAM" id="Phobius"/>
    </source>
</evidence>
<evidence type="ECO:0000256" key="2">
    <source>
        <dbReference type="SAM" id="SignalP"/>
    </source>
</evidence>
<feature type="chain" id="PRO_5035645497" description="Nose resistant-to-fluoxetine protein N-terminal domain-containing protein" evidence="2">
    <location>
        <begin position="25"/>
        <end position="361"/>
    </location>
</feature>
<evidence type="ECO:0000313" key="4">
    <source>
        <dbReference type="EnsemblMetazoa" id="XP_008187823.1"/>
    </source>
</evidence>
<dbReference type="PANTHER" id="PTHR11161:SF0">
    <property type="entry name" value="O-ACYLTRANSFERASE LIKE PROTEIN"/>
    <property type="match status" value="1"/>
</dbReference>
<sequence length="361" mass="39978">MWFEYIWIALTAIAVISNKGVSHAQSQNTSESKIKNLRNDYVQEEHDTPNTENLTRIINNGNKINTQTLFGDIIANSMNNFLPFSNVNENCTRDGQQFMNGLNNQTLWAVKMYTSSSKYPGSILSGHVNELGYFDQCMRVSSQRLGIHGAYAIANIRLHLSAVDEPPEPLNQFDIIKADREQSKRDAVAEVPENLLWALCFPDSCTNEDIRLSVARALKPAFLTSNISVKVAVPPLMYTSKNTTMEYTNTVSIIYGIFIVGIALVIAGTIYELFADKLGKPTFVGKCLHSYSMITNMRNLLEEPKTKDFAVTNGLKTLGIISVIIGHRVALNLGLPSFDPAELSERILAIFGVVSQVSGCS</sequence>
<dbReference type="PANTHER" id="PTHR11161">
    <property type="entry name" value="O-ACYLTRANSFERASE"/>
    <property type="match status" value="1"/>
</dbReference>
<keyword evidence="2" id="KW-0732">Signal</keyword>
<dbReference type="Pfam" id="PF20146">
    <property type="entry name" value="NRF"/>
    <property type="match status" value="1"/>
</dbReference>
<organism evidence="4 5">
    <name type="scientific">Acyrthosiphon pisum</name>
    <name type="common">Pea aphid</name>
    <dbReference type="NCBI Taxonomy" id="7029"/>
    <lineage>
        <taxon>Eukaryota</taxon>
        <taxon>Metazoa</taxon>
        <taxon>Ecdysozoa</taxon>
        <taxon>Arthropoda</taxon>
        <taxon>Hexapoda</taxon>
        <taxon>Insecta</taxon>
        <taxon>Pterygota</taxon>
        <taxon>Neoptera</taxon>
        <taxon>Paraneoptera</taxon>
        <taxon>Hemiptera</taxon>
        <taxon>Sternorrhyncha</taxon>
        <taxon>Aphidomorpha</taxon>
        <taxon>Aphidoidea</taxon>
        <taxon>Aphididae</taxon>
        <taxon>Macrosiphini</taxon>
        <taxon>Acyrthosiphon</taxon>
    </lineage>
</organism>
<evidence type="ECO:0000313" key="5">
    <source>
        <dbReference type="Proteomes" id="UP000007819"/>
    </source>
</evidence>
<proteinExistence type="predicted"/>
<keyword evidence="5" id="KW-1185">Reference proteome</keyword>
<keyword evidence="1" id="KW-0472">Membrane</keyword>
<keyword evidence="1" id="KW-1133">Transmembrane helix</keyword>
<protein>
    <recommendedName>
        <fullName evidence="3">Nose resistant-to-fluoxetine protein N-terminal domain-containing protein</fullName>
    </recommendedName>
</protein>
<reference evidence="5" key="1">
    <citation type="submission" date="2010-06" db="EMBL/GenBank/DDBJ databases">
        <authorList>
            <person name="Jiang H."/>
            <person name="Abraham K."/>
            <person name="Ali S."/>
            <person name="Alsbrooks S.L."/>
            <person name="Anim B.N."/>
            <person name="Anosike U.S."/>
            <person name="Attaway T."/>
            <person name="Bandaranaike D.P."/>
            <person name="Battles P.K."/>
            <person name="Bell S.N."/>
            <person name="Bell A.V."/>
            <person name="Beltran B."/>
            <person name="Bickham C."/>
            <person name="Bustamante Y."/>
            <person name="Caleb T."/>
            <person name="Canada A."/>
            <person name="Cardenas V."/>
            <person name="Carter K."/>
            <person name="Chacko J."/>
            <person name="Chandrabose M.N."/>
            <person name="Chavez D."/>
            <person name="Chavez A."/>
            <person name="Chen L."/>
            <person name="Chu H.-S."/>
            <person name="Claassen K.J."/>
            <person name="Cockrell R."/>
            <person name="Collins M."/>
            <person name="Cooper J.A."/>
            <person name="Cree A."/>
            <person name="Curry S.M."/>
            <person name="Da Y."/>
            <person name="Dao M.D."/>
            <person name="Das B."/>
            <person name="Davila M.-L."/>
            <person name="Davy-Carroll L."/>
            <person name="Denson S."/>
            <person name="Dinh H."/>
            <person name="Ebong V.E."/>
            <person name="Edwards J.R."/>
            <person name="Egan A."/>
            <person name="El-Daye J."/>
            <person name="Escobedo L."/>
            <person name="Fernandez S."/>
            <person name="Fernando P.R."/>
            <person name="Flagg N."/>
            <person name="Forbes L.D."/>
            <person name="Fowler R.G."/>
            <person name="Fu Q."/>
            <person name="Gabisi R.A."/>
            <person name="Ganer J."/>
            <person name="Garbino Pronczuk A."/>
            <person name="Garcia R.M."/>
            <person name="Garner T."/>
            <person name="Garrett T.E."/>
            <person name="Gonzalez D.A."/>
            <person name="Hamid H."/>
            <person name="Hawkins E.S."/>
            <person name="Hirani K."/>
            <person name="Hogues M.E."/>
            <person name="Hollins B."/>
            <person name="Hsiao C.-H."/>
            <person name="Jabil R."/>
            <person name="James M.L."/>
            <person name="Jhangiani S.N."/>
            <person name="Johnson B."/>
            <person name="Johnson Q."/>
            <person name="Joshi V."/>
            <person name="Kalu J.B."/>
            <person name="Kam C."/>
            <person name="Kashfia A."/>
            <person name="Keebler J."/>
            <person name="Kisamo H."/>
            <person name="Kovar C.L."/>
            <person name="Lago L.A."/>
            <person name="Lai C.-Y."/>
            <person name="Laidlaw J."/>
            <person name="Lara F."/>
            <person name="Le T.-K."/>
            <person name="Lee S.L."/>
            <person name="Legall F.H."/>
            <person name="Lemon S.J."/>
            <person name="Lewis L.R."/>
            <person name="Li B."/>
            <person name="Liu Y."/>
            <person name="Liu Y.-S."/>
            <person name="Lopez J."/>
            <person name="Lozado R.J."/>
            <person name="Lu J."/>
            <person name="Madu R.C."/>
            <person name="Maheshwari M."/>
            <person name="Maheshwari R."/>
            <person name="Malloy K."/>
            <person name="Martinez E."/>
            <person name="Mathew T."/>
            <person name="Mercado I.C."/>
            <person name="Mercado C."/>
            <person name="Meyer B."/>
            <person name="Montgomery K."/>
            <person name="Morgan M.B."/>
            <person name="Munidasa M."/>
            <person name="Nazareth L.V."/>
            <person name="Nelson J."/>
            <person name="Ng B.M."/>
            <person name="Nguyen N.B."/>
            <person name="Nguyen P.Q."/>
            <person name="Nguyen T."/>
            <person name="Obregon M."/>
            <person name="Okwuonu G.O."/>
            <person name="Onwere C.G."/>
            <person name="Orozco G."/>
            <person name="Parra A."/>
            <person name="Patel S."/>
            <person name="Patil S."/>
            <person name="Perez A."/>
            <person name="Perez Y."/>
            <person name="Pham C."/>
            <person name="Primus E.L."/>
            <person name="Pu L.-L."/>
            <person name="Puazo M."/>
            <person name="Qin X."/>
            <person name="Quiroz J.B."/>
            <person name="Reese J."/>
            <person name="Richards S."/>
            <person name="Rives C.M."/>
            <person name="Robberts R."/>
            <person name="Ruiz S.J."/>
            <person name="Ruiz M.J."/>
            <person name="Santibanez J."/>
            <person name="Schneider B.W."/>
            <person name="Sisson I."/>
            <person name="Smith M."/>
            <person name="Sodergren E."/>
            <person name="Song X.-Z."/>
            <person name="Song B.B."/>
            <person name="Summersgill H."/>
            <person name="Thelus R."/>
            <person name="Thornton R.D."/>
            <person name="Trejos Z.Y."/>
            <person name="Usmani K."/>
            <person name="Vattathil S."/>
            <person name="Villasana D."/>
            <person name="Walker D.L."/>
            <person name="Wang S."/>
            <person name="Wang K."/>
            <person name="White C.S."/>
            <person name="Williams A.C."/>
            <person name="Williamson J."/>
            <person name="Wilson K."/>
            <person name="Woghiren I.O."/>
            <person name="Woodworth J.R."/>
            <person name="Worley K.C."/>
            <person name="Wright R.A."/>
            <person name="Wu W."/>
            <person name="Young L."/>
            <person name="Zhang L."/>
            <person name="Zhang J."/>
            <person name="Zhu Y."/>
            <person name="Muzny D.M."/>
            <person name="Weinstock G."/>
            <person name="Gibbs R.A."/>
        </authorList>
    </citation>
    <scope>NUCLEOTIDE SEQUENCE [LARGE SCALE GENOMIC DNA]</scope>
    <source>
        <strain evidence="5">LSR1</strain>
    </source>
</reference>
<dbReference type="OrthoDB" id="10006435at2759"/>
<dbReference type="AlphaFoldDB" id="A0A8R2B9T9"/>